<name>A0AAV3Z6M4_9GAST</name>
<protein>
    <submittedName>
        <fullName evidence="2">Uncharacterized protein</fullName>
    </submittedName>
</protein>
<feature type="region of interest" description="Disordered" evidence="1">
    <location>
        <begin position="36"/>
        <end position="72"/>
    </location>
</feature>
<keyword evidence="3" id="KW-1185">Reference proteome</keyword>
<dbReference type="Proteomes" id="UP000735302">
    <property type="component" value="Unassembled WGS sequence"/>
</dbReference>
<accession>A0AAV3Z6M4</accession>
<feature type="compositionally biased region" description="Polar residues" evidence="1">
    <location>
        <begin position="53"/>
        <end position="65"/>
    </location>
</feature>
<organism evidence="2 3">
    <name type="scientific">Plakobranchus ocellatus</name>
    <dbReference type="NCBI Taxonomy" id="259542"/>
    <lineage>
        <taxon>Eukaryota</taxon>
        <taxon>Metazoa</taxon>
        <taxon>Spiralia</taxon>
        <taxon>Lophotrochozoa</taxon>
        <taxon>Mollusca</taxon>
        <taxon>Gastropoda</taxon>
        <taxon>Heterobranchia</taxon>
        <taxon>Euthyneura</taxon>
        <taxon>Panpulmonata</taxon>
        <taxon>Sacoglossa</taxon>
        <taxon>Placobranchoidea</taxon>
        <taxon>Plakobranchidae</taxon>
        <taxon>Plakobranchus</taxon>
    </lineage>
</organism>
<evidence type="ECO:0000313" key="2">
    <source>
        <dbReference type="EMBL" id="GFN90347.1"/>
    </source>
</evidence>
<dbReference type="AlphaFoldDB" id="A0AAV3Z6M4"/>
<comment type="caution">
    <text evidence="2">The sequence shown here is derived from an EMBL/GenBank/DDBJ whole genome shotgun (WGS) entry which is preliminary data.</text>
</comment>
<evidence type="ECO:0000313" key="3">
    <source>
        <dbReference type="Proteomes" id="UP000735302"/>
    </source>
</evidence>
<sequence length="84" mass="9208">MSSSTEDWRLMQKEQFDNGINTGVYCSSYNTTSESIPKPVVISSSNHRDSGNVIPTSSDRAQTLAPSPCQRPMSVVAAIEETKR</sequence>
<dbReference type="EMBL" id="BLXT01002022">
    <property type="protein sequence ID" value="GFN90347.1"/>
    <property type="molecule type" value="Genomic_DNA"/>
</dbReference>
<evidence type="ECO:0000256" key="1">
    <source>
        <dbReference type="SAM" id="MobiDB-lite"/>
    </source>
</evidence>
<gene>
    <name evidence="2" type="ORF">PoB_001685300</name>
</gene>
<proteinExistence type="predicted"/>
<reference evidence="2 3" key="1">
    <citation type="journal article" date="2021" name="Elife">
        <title>Chloroplast acquisition without the gene transfer in kleptoplastic sea slugs, Plakobranchus ocellatus.</title>
        <authorList>
            <person name="Maeda T."/>
            <person name="Takahashi S."/>
            <person name="Yoshida T."/>
            <person name="Shimamura S."/>
            <person name="Takaki Y."/>
            <person name="Nagai Y."/>
            <person name="Toyoda A."/>
            <person name="Suzuki Y."/>
            <person name="Arimoto A."/>
            <person name="Ishii H."/>
            <person name="Satoh N."/>
            <person name="Nishiyama T."/>
            <person name="Hasebe M."/>
            <person name="Maruyama T."/>
            <person name="Minagawa J."/>
            <person name="Obokata J."/>
            <person name="Shigenobu S."/>
        </authorList>
    </citation>
    <scope>NUCLEOTIDE SEQUENCE [LARGE SCALE GENOMIC DNA]</scope>
</reference>